<proteinExistence type="predicted"/>
<evidence type="ECO:0000313" key="3">
    <source>
        <dbReference type="Proteomes" id="UP001217838"/>
    </source>
</evidence>
<reference evidence="2 3" key="1">
    <citation type="submission" date="2022-11" db="EMBL/GenBank/DDBJ databases">
        <title>Minimal conservation of predation-associated metabolite biosynthetic gene clusters underscores biosynthetic potential of Myxococcota including descriptions for ten novel species: Archangium lansinium sp. nov., Myxococcus landrumus sp. nov., Nannocystis bai.</title>
        <authorList>
            <person name="Ahearne A."/>
            <person name="Stevens C."/>
            <person name="Dowd S."/>
        </authorList>
    </citation>
    <scope>NUCLEOTIDE SEQUENCE [LARGE SCALE GENOMIC DNA]</scope>
    <source>
        <strain evidence="2 3">NCELM</strain>
    </source>
</reference>
<dbReference type="InterPro" id="IPR027417">
    <property type="entry name" value="P-loop_NTPase"/>
</dbReference>
<dbReference type="PANTHER" id="PTHR13696">
    <property type="entry name" value="P-LOOP CONTAINING NUCLEOSIDE TRIPHOSPHATE HYDROLASE"/>
    <property type="match status" value="1"/>
</dbReference>
<sequence>MRANEAWGKLEELVVKLAGAHPQILFTAIIDTYGRCSIGVGVKENDPVIDAANSALDQVQAPGFADWLAPNRVIATEAQKNKILKLVIEGPEARKLKGAPRAMRLSRLLNNESWRLTQPPGGQGWPKVVAFYSFKGGVGRSTAAAISALLMAREGRRVLLVDLDLEAPGLEGYFGFTQEQLEGGMVDLLLAKAAIGDSWSFDPLEHRLAYADDPEVSSKGGLLHIVPAGRLDRSYPERLGRLALADIARSRGPDGALRSALQGFIDAESYDLVMVDSRTGFSEIGGMALNGLADLNVLMFKAAASERRYVEVVLDQMARLSADEVKSAKDANELAQSLLFVFSMAQLPTRQAEAEEFDLELREHISHQLWERVFKDLPQGVWVQPSPRDEDTPDAPVPHDIVLIPYLRDFPALSRAHDMLYNATQMGVKGYEQLARRILDVKLAMPVVHPASSTQPDPSVVGDVVTALTALTSEVQAEVDLGDLGALRERFLPRASHRELLNPEILIIQGPKGSGKSALFMAFKHREFLAQLARHAQVSPDQQQRLSQTTLLIGFDEGMSGWAQNAMRALFKRISKLPKGDLHEVLRAFWRTLLCAVLLSKLSGEPLLTSPEGPPLPPLSRTPTVEDAPTLCLDTEVQSELIAWVGALGDRAKFQGKELWLLYDGLDAHLTTDIERRSALLSALVDLWWGFRPKRMPLRARIFLRDDLWENEVRLVDKAKLLLHTHRAQVQWSSEDLYRILIKRLLNSESFETLLRSNNLWRDTLKPQPGLELLGRVPPDDAEWLKSVILALVGEYMGATKKKGVTYNWLITHLSDARGQARPRMLLALFSIAAKAQGTDETGRAPLSPEKLRLALRGEVSKIAVEELREEFGAEWTLNGHWVPDKFKEHETLWPVNYAGLVRSLVKHLEADKSEVTELLRKMETSGLLERRSAKAHDRVQVPDIYLYGLGLTRKG</sequence>
<name>A0ABT5B8W2_9BACT</name>
<protein>
    <submittedName>
        <fullName evidence="2">AAA family ATPase</fullName>
    </submittedName>
</protein>
<evidence type="ECO:0000313" key="2">
    <source>
        <dbReference type="EMBL" id="MDC0670547.1"/>
    </source>
</evidence>
<dbReference type="InterPro" id="IPR059206">
    <property type="entry name" value="Sll1717-like"/>
</dbReference>
<comment type="caution">
    <text evidence="2">The sequence shown here is derived from an EMBL/GenBank/DDBJ whole genome shotgun (WGS) entry which is preliminary data.</text>
</comment>
<organism evidence="2 3">
    <name type="scientific">Nannocystis radixulma</name>
    <dbReference type="NCBI Taxonomy" id="2995305"/>
    <lineage>
        <taxon>Bacteria</taxon>
        <taxon>Pseudomonadati</taxon>
        <taxon>Myxococcota</taxon>
        <taxon>Polyangia</taxon>
        <taxon>Nannocystales</taxon>
        <taxon>Nannocystaceae</taxon>
        <taxon>Nannocystis</taxon>
    </lineage>
</organism>
<dbReference type="RefSeq" id="WP_272000365.1">
    <property type="nucleotide sequence ID" value="NZ_JAQNDN010000013.1"/>
</dbReference>
<dbReference type="PANTHER" id="PTHR13696:SF52">
    <property type="entry name" value="PARA FAMILY PROTEIN CT_582"/>
    <property type="match status" value="1"/>
</dbReference>
<dbReference type="Proteomes" id="UP001217838">
    <property type="component" value="Unassembled WGS sequence"/>
</dbReference>
<dbReference type="Pfam" id="PF01656">
    <property type="entry name" value="CbiA"/>
    <property type="match status" value="1"/>
</dbReference>
<dbReference type="SUPFAM" id="SSF52540">
    <property type="entry name" value="P-loop containing nucleoside triphosphate hydrolases"/>
    <property type="match status" value="1"/>
</dbReference>
<evidence type="ECO:0000259" key="1">
    <source>
        <dbReference type="Pfam" id="PF01656"/>
    </source>
</evidence>
<accession>A0ABT5B8W2</accession>
<feature type="domain" description="CobQ/CobB/MinD/ParA nucleotide binding" evidence="1">
    <location>
        <begin position="130"/>
        <end position="266"/>
    </location>
</feature>
<keyword evidence="3" id="KW-1185">Reference proteome</keyword>
<dbReference type="EMBL" id="JAQNDN010000013">
    <property type="protein sequence ID" value="MDC0670547.1"/>
    <property type="molecule type" value="Genomic_DNA"/>
</dbReference>
<dbReference type="InterPro" id="IPR002586">
    <property type="entry name" value="CobQ/CobB/MinD/ParA_Nub-bd_dom"/>
</dbReference>
<dbReference type="InterPro" id="IPR050678">
    <property type="entry name" value="DNA_Partitioning_ATPase"/>
</dbReference>
<dbReference type="NCBIfam" id="NF047398">
    <property type="entry name" value="AAA_KGGVGR"/>
    <property type="match status" value="1"/>
</dbReference>
<dbReference type="Gene3D" id="3.40.50.300">
    <property type="entry name" value="P-loop containing nucleotide triphosphate hydrolases"/>
    <property type="match status" value="1"/>
</dbReference>
<gene>
    <name evidence="2" type="ORF">POL58_22515</name>
</gene>
<dbReference type="NCBIfam" id="NF047389">
    <property type="entry name" value="ATPase_Sll1717"/>
    <property type="match status" value="1"/>
</dbReference>